<name>A0A1R3JJA6_9ROSI</name>
<dbReference type="AlphaFoldDB" id="A0A1R3JJA6"/>
<protein>
    <submittedName>
        <fullName evidence="1">Uncharacterized protein</fullName>
    </submittedName>
</protein>
<organism evidence="1 2">
    <name type="scientific">Corchorus olitorius</name>
    <dbReference type="NCBI Taxonomy" id="93759"/>
    <lineage>
        <taxon>Eukaryota</taxon>
        <taxon>Viridiplantae</taxon>
        <taxon>Streptophyta</taxon>
        <taxon>Embryophyta</taxon>
        <taxon>Tracheophyta</taxon>
        <taxon>Spermatophyta</taxon>
        <taxon>Magnoliopsida</taxon>
        <taxon>eudicotyledons</taxon>
        <taxon>Gunneridae</taxon>
        <taxon>Pentapetalae</taxon>
        <taxon>rosids</taxon>
        <taxon>malvids</taxon>
        <taxon>Malvales</taxon>
        <taxon>Malvaceae</taxon>
        <taxon>Grewioideae</taxon>
        <taxon>Apeibeae</taxon>
        <taxon>Corchorus</taxon>
    </lineage>
</organism>
<comment type="caution">
    <text evidence="1">The sequence shown here is derived from an EMBL/GenBank/DDBJ whole genome shotgun (WGS) entry which is preliminary data.</text>
</comment>
<evidence type="ECO:0000313" key="1">
    <source>
        <dbReference type="EMBL" id="OMO94932.1"/>
    </source>
</evidence>
<evidence type="ECO:0000313" key="2">
    <source>
        <dbReference type="Proteomes" id="UP000187203"/>
    </source>
</evidence>
<sequence>MANEIATGFATVNEASPNQLWQNRSVAKQIDPWQIISHGPRPISNPECILMLKHDLSDNLTRNLQRHFSKIIVPKPVGNFTTVVVTTFLKPNCAKTRAKFCHDITHNILIEERKTN</sequence>
<dbReference type="EMBL" id="AWUE01015936">
    <property type="protein sequence ID" value="OMO94932.1"/>
    <property type="molecule type" value="Genomic_DNA"/>
</dbReference>
<accession>A0A1R3JJA6</accession>
<reference evidence="2" key="1">
    <citation type="submission" date="2013-09" db="EMBL/GenBank/DDBJ databases">
        <title>Corchorus olitorius genome sequencing.</title>
        <authorList>
            <person name="Alam M."/>
            <person name="Haque M.S."/>
            <person name="Islam M.S."/>
            <person name="Emdad E.M."/>
            <person name="Islam M.M."/>
            <person name="Ahmed B."/>
            <person name="Halim A."/>
            <person name="Hossen Q.M.M."/>
            <person name="Hossain M.Z."/>
            <person name="Ahmed R."/>
            <person name="Khan M.M."/>
            <person name="Islam R."/>
            <person name="Rashid M.M."/>
            <person name="Khan S.A."/>
            <person name="Rahman M.S."/>
            <person name="Alam M."/>
            <person name="Yahiya A.S."/>
            <person name="Khan M.S."/>
            <person name="Azam M.S."/>
            <person name="Haque T."/>
            <person name="Lashkar M.Z.H."/>
            <person name="Akhand A.I."/>
            <person name="Morshed G."/>
            <person name="Roy S."/>
            <person name="Uddin K.S."/>
            <person name="Rabeya T."/>
            <person name="Hossain A.S."/>
            <person name="Chowdhury A."/>
            <person name="Snigdha A.R."/>
            <person name="Mortoza M.S."/>
            <person name="Matin S.A."/>
            <person name="Hoque S.M.E."/>
            <person name="Islam M.K."/>
            <person name="Roy D.K."/>
            <person name="Haider R."/>
            <person name="Moosa M.M."/>
            <person name="Elias S.M."/>
            <person name="Hasan A.M."/>
            <person name="Jahan S."/>
            <person name="Shafiuddin M."/>
            <person name="Mahmood N."/>
            <person name="Shommy N.S."/>
        </authorList>
    </citation>
    <scope>NUCLEOTIDE SEQUENCE [LARGE SCALE GENOMIC DNA]</scope>
    <source>
        <strain evidence="2">cv. O-4</strain>
    </source>
</reference>
<proteinExistence type="predicted"/>
<dbReference type="Proteomes" id="UP000187203">
    <property type="component" value="Unassembled WGS sequence"/>
</dbReference>
<gene>
    <name evidence="1" type="ORF">COLO4_16144</name>
</gene>
<keyword evidence="2" id="KW-1185">Reference proteome</keyword>